<evidence type="ECO:0000313" key="12">
    <source>
        <dbReference type="EMBL" id="QKW51708.1"/>
    </source>
</evidence>
<dbReference type="PANTHER" id="PTHR21266:SF60">
    <property type="entry name" value="3-KETOSTEROID-9-ALPHA-MONOOXYGENASE, OXYGENASE COMPONENT"/>
    <property type="match status" value="1"/>
</dbReference>
<evidence type="ECO:0000256" key="10">
    <source>
        <dbReference type="ARBA" id="ARBA00046982"/>
    </source>
</evidence>
<keyword evidence="7" id="KW-0411">Iron-sulfur</keyword>
<gene>
    <name evidence="12" type="ORF">HUT08_21715</name>
</gene>
<dbReference type="GO" id="GO:0046872">
    <property type="term" value="F:metal ion binding"/>
    <property type="evidence" value="ECO:0007669"/>
    <property type="project" value="UniProtKB-KW"/>
</dbReference>
<dbReference type="Gene3D" id="3.90.380.10">
    <property type="entry name" value="Naphthalene 1,2-dioxygenase Alpha Subunit, Chain A, domain 1"/>
    <property type="match status" value="1"/>
</dbReference>
<evidence type="ECO:0000256" key="7">
    <source>
        <dbReference type="ARBA" id="ARBA00023014"/>
    </source>
</evidence>
<name>A0A7H8ND57_9ACTN</name>
<proteinExistence type="predicted"/>
<protein>
    <recommendedName>
        <fullName evidence="9">Rieske-type oxygenase</fullName>
    </recommendedName>
</protein>
<keyword evidence="5" id="KW-0560">Oxidoreductase</keyword>
<dbReference type="SUPFAM" id="SSF50022">
    <property type="entry name" value="ISP domain"/>
    <property type="match status" value="1"/>
</dbReference>
<dbReference type="GO" id="GO:0016705">
    <property type="term" value="F:oxidoreductase activity, acting on paired donors, with incorporation or reduction of molecular oxygen"/>
    <property type="evidence" value="ECO:0007669"/>
    <property type="project" value="UniProtKB-ARBA"/>
</dbReference>
<dbReference type="RefSeq" id="WP_176163426.1">
    <property type="nucleotide sequence ID" value="NZ_CP054929.1"/>
</dbReference>
<dbReference type="InterPro" id="IPR017941">
    <property type="entry name" value="Rieske_2Fe-2S"/>
</dbReference>
<sequence length="338" mass="37300">MPYPDGWFGLATSREVGRGAVVTRRLMGDDVVLYRTRGGRLRAVRPFCPHLGAHLGHGGAVRGENLVCPFHHFEFAPDGACVATGYGSSPPPKARLGALHVREVDDLIYVWRHAQGQPPSWEIEPWPLDAAYPTPYGKRHLLRDHPQDVVENIVDFGHLTPIHGTVGEVLSEPQFEAERLRTSFRILPAGRDAAAWVSAAAPELTVRVQGLGIVYTSVEVPKIGCHIRTVLTATPVSPTHVEVYVSGTMWFDRLGRGRAAGALTSALSRPLAWVGSFDFGKDFPVWAHKTYLERPRLAKGDGPIMNYRRWARQFYSEPLDPACQAGRPDDDLGVPRQA</sequence>
<keyword evidence="8" id="KW-0443">Lipid metabolism</keyword>
<keyword evidence="8" id="KW-0753">Steroid metabolism</keyword>
<dbReference type="PROSITE" id="PS51296">
    <property type="entry name" value="RIESKE"/>
    <property type="match status" value="1"/>
</dbReference>
<dbReference type="InterPro" id="IPR045605">
    <property type="entry name" value="KshA-like_C"/>
</dbReference>
<reference evidence="12 13" key="1">
    <citation type="submission" date="2020-06" db="EMBL/GenBank/DDBJ databases">
        <title>Genome mining for natural products.</title>
        <authorList>
            <person name="Zhang B."/>
            <person name="Shi J."/>
            <person name="Ge H."/>
        </authorList>
    </citation>
    <scope>NUCLEOTIDE SEQUENCE [LARGE SCALE GENOMIC DNA]</scope>
    <source>
        <strain evidence="12 13">NA00687</strain>
    </source>
</reference>
<evidence type="ECO:0000256" key="1">
    <source>
        <dbReference type="ARBA" id="ARBA00001962"/>
    </source>
</evidence>
<dbReference type="Pfam" id="PF00355">
    <property type="entry name" value="Rieske"/>
    <property type="match status" value="1"/>
</dbReference>
<evidence type="ECO:0000256" key="9">
    <source>
        <dbReference type="ARBA" id="ARBA00030944"/>
    </source>
</evidence>
<evidence type="ECO:0000259" key="11">
    <source>
        <dbReference type="PROSITE" id="PS51296"/>
    </source>
</evidence>
<evidence type="ECO:0000256" key="8">
    <source>
        <dbReference type="ARBA" id="ARBA00023221"/>
    </source>
</evidence>
<keyword evidence="4" id="KW-0442">Lipid degradation</keyword>
<dbReference type="SUPFAM" id="SSF55961">
    <property type="entry name" value="Bet v1-like"/>
    <property type="match status" value="1"/>
</dbReference>
<dbReference type="InterPro" id="IPR050584">
    <property type="entry name" value="Cholesterol_7-desaturase"/>
</dbReference>
<dbReference type="GO" id="GO:0051537">
    <property type="term" value="F:2 iron, 2 sulfur cluster binding"/>
    <property type="evidence" value="ECO:0007669"/>
    <property type="project" value="UniProtKB-KW"/>
</dbReference>
<dbReference type="InterPro" id="IPR036922">
    <property type="entry name" value="Rieske_2Fe-2S_sf"/>
</dbReference>
<dbReference type="Proteomes" id="UP000509303">
    <property type="component" value="Chromosome"/>
</dbReference>
<keyword evidence="2" id="KW-0001">2Fe-2S</keyword>
<dbReference type="Pfam" id="PF19298">
    <property type="entry name" value="KshA_C"/>
    <property type="match status" value="1"/>
</dbReference>
<dbReference type="CDD" id="cd03469">
    <property type="entry name" value="Rieske_RO_Alpha_N"/>
    <property type="match status" value="1"/>
</dbReference>
<comment type="subunit">
    <text evidence="10">Homotrimer. The two-component system 3-ketosteroid-9-alpha-monooxygenase is composed of an oxygenase component KshA and a reductase component KshB.</text>
</comment>
<organism evidence="12 13">
    <name type="scientific">Streptomyces buecherae</name>
    <dbReference type="NCBI Taxonomy" id="2763006"/>
    <lineage>
        <taxon>Bacteria</taxon>
        <taxon>Bacillati</taxon>
        <taxon>Actinomycetota</taxon>
        <taxon>Actinomycetes</taxon>
        <taxon>Kitasatosporales</taxon>
        <taxon>Streptomycetaceae</taxon>
        <taxon>Streptomyces</taxon>
    </lineage>
</organism>
<dbReference type="GO" id="GO:0008203">
    <property type="term" value="P:cholesterol metabolic process"/>
    <property type="evidence" value="ECO:0007669"/>
    <property type="project" value="InterPro"/>
</dbReference>
<evidence type="ECO:0000256" key="2">
    <source>
        <dbReference type="ARBA" id="ARBA00022714"/>
    </source>
</evidence>
<dbReference type="GO" id="GO:0004497">
    <property type="term" value="F:monooxygenase activity"/>
    <property type="evidence" value="ECO:0007669"/>
    <property type="project" value="UniProtKB-ARBA"/>
</dbReference>
<accession>A0A7H8ND57</accession>
<evidence type="ECO:0000313" key="13">
    <source>
        <dbReference type="Proteomes" id="UP000509303"/>
    </source>
</evidence>
<evidence type="ECO:0000256" key="5">
    <source>
        <dbReference type="ARBA" id="ARBA00023002"/>
    </source>
</evidence>
<evidence type="ECO:0000256" key="6">
    <source>
        <dbReference type="ARBA" id="ARBA00023004"/>
    </source>
</evidence>
<dbReference type="Gene3D" id="2.102.10.10">
    <property type="entry name" value="Rieske [2Fe-2S] iron-sulphur domain"/>
    <property type="match status" value="1"/>
</dbReference>
<evidence type="ECO:0000256" key="3">
    <source>
        <dbReference type="ARBA" id="ARBA00022723"/>
    </source>
</evidence>
<keyword evidence="13" id="KW-1185">Reference proteome</keyword>
<comment type="cofactor">
    <cofactor evidence="1">
        <name>Fe cation</name>
        <dbReference type="ChEBI" id="CHEBI:24875"/>
    </cofactor>
</comment>
<keyword evidence="6" id="KW-0408">Iron</keyword>
<dbReference type="EMBL" id="CP054929">
    <property type="protein sequence ID" value="QKW51708.1"/>
    <property type="molecule type" value="Genomic_DNA"/>
</dbReference>
<keyword evidence="3" id="KW-0479">Metal-binding</keyword>
<dbReference type="AlphaFoldDB" id="A0A7H8ND57"/>
<evidence type="ECO:0000256" key="4">
    <source>
        <dbReference type="ARBA" id="ARBA00022963"/>
    </source>
</evidence>
<dbReference type="GO" id="GO:0016042">
    <property type="term" value="P:lipid catabolic process"/>
    <property type="evidence" value="ECO:0007669"/>
    <property type="project" value="UniProtKB-KW"/>
</dbReference>
<feature type="domain" description="Rieske" evidence="11">
    <location>
        <begin position="7"/>
        <end position="110"/>
    </location>
</feature>
<dbReference type="PANTHER" id="PTHR21266">
    <property type="entry name" value="IRON-SULFUR DOMAIN CONTAINING PROTEIN"/>
    <property type="match status" value="1"/>
</dbReference>